<keyword evidence="3" id="KW-1185">Reference proteome</keyword>
<feature type="compositionally biased region" description="Low complexity" evidence="1">
    <location>
        <begin position="277"/>
        <end position="292"/>
    </location>
</feature>
<dbReference type="SUPFAM" id="SSF140459">
    <property type="entry name" value="PE/PPE dimer-like"/>
    <property type="match status" value="1"/>
</dbReference>
<feature type="compositionally biased region" description="Gly residues" evidence="1">
    <location>
        <begin position="1"/>
        <end position="10"/>
    </location>
</feature>
<organism evidence="2 3">
    <name type="scientific">Prauserella rugosa</name>
    <dbReference type="NCBI Taxonomy" id="43354"/>
    <lineage>
        <taxon>Bacteria</taxon>
        <taxon>Bacillati</taxon>
        <taxon>Actinomycetota</taxon>
        <taxon>Actinomycetes</taxon>
        <taxon>Pseudonocardiales</taxon>
        <taxon>Pseudonocardiaceae</taxon>
        <taxon>Prauserella</taxon>
    </lineage>
</organism>
<dbReference type="Proteomes" id="UP000317303">
    <property type="component" value="Unassembled WGS sequence"/>
</dbReference>
<dbReference type="InterPro" id="IPR038332">
    <property type="entry name" value="PPE_sf"/>
</dbReference>
<feature type="region of interest" description="Disordered" evidence="1">
    <location>
        <begin position="249"/>
        <end position="510"/>
    </location>
</feature>
<feature type="compositionally biased region" description="Gly residues" evidence="1">
    <location>
        <begin position="398"/>
        <end position="443"/>
    </location>
</feature>
<dbReference type="EMBL" id="VLJV01000001">
    <property type="protein sequence ID" value="TWH21413.1"/>
    <property type="molecule type" value="Genomic_DNA"/>
</dbReference>
<feature type="compositionally biased region" description="Gly residues" evidence="1">
    <location>
        <begin position="293"/>
        <end position="323"/>
    </location>
</feature>
<protein>
    <recommendedName>
        <fullName evidence="4">PPE family protein</fullName>
    </recommendedName>
</protein>
<accession>A0A660CIF9</accession>
<feature type="compositionally biased region" description="Gly residues" evidence="1">
    <location>
        <begin position="266"/>
        <end position="276"/>
    </location>
</feature>
<proteinExistence type="predicted"/>
<feature type="compositionally biased region" description="Gly residues" evidence="1">
    <location>
        <begin position="358"/>
        <end position="381"/>
    </location>
</feature>
<name>A0A660CIF9_9PSEU</name>
<feature type="compositionally biased region" description="Gly residues" evidence="1">
    <location>
        <begin position="451"/>
        <end position="475"/>
    </location>
</feature>
<dbReference type="Gene3D" id="1.20.1260.20">
    <property type="entry name" value="PPE superfamily"/>
    <property type="match status" value="1"/>
</dbReference>
<gene>
    <name evidence="2" type="ORF">JD82_03277</name>
</gene>
<feature type="region of interest" description="Disordered" evidence="1">
    <location>
        <begin position="1"/>
        <end position="27"/>
    </location>
</feature>
<feature type="compositionally biased region" description="Polar residues" evidence="1">
    <location>
        <begin position="249"/>
        <end position="260"/>
    </location>
</feature>
<evidence type="ECO:0000256" key="1">
    <source>
        <dbReference type="SAM" id="MobiDB-lite"/>
    </source>
</evidence>
<evidence type="ECO:0000313" key="2">
    <source>
        <dbReference type="EMBL" id="TWH21413.1"/>
    </source>
</evidence>
<dbReference type="AlphaFoldDB" id="A0A660CIF9"/>
<feature type="compositionally biased region" description="Low complexity" evidence="1">
    <location>
        <begin position="343"/>
        <end position="357"/>
    </location>
</feature>
<reference evidence="2 3" key="1">
    <citation type="submission" date="2019-07" db="EMBL/GenBank/DDBJ databases">
        <title>R&amp;d 2014.</title>
        <authorList>
            <person name="Klenk H.-P."/>
        </authorList>
    </citation>
    <scope>NUCLEOTIDE SEQUENCE [LARGE SCALE GENOMIC DNA]</scope>
    <source>
        <strain evidence="2 3">DSM 43194</strain>
    </source>
</reference>
<comment type="caution">
    <text evidence="2">The sequence shown here is derived from an EMBL/GenBank/DDBJ whole genome shotgun (WGS) entry which is preliminary data.</text>
</comment>
<evidence type="ECO:0000313" key="3">
    <source>
        <dbReference type="Proteomes" id="UP000317303"/>
    </source>
</evidence>
<sequence>MSQPGNGGNSTQGPVGTWATDTDGAELSPQQREAMYQAQGAAMDGPLGALGMGELIAHARASGMNEQQIQQLAKDAEVLQGLSGSNQDYQGRQHAELKGFVTTNLDPGQVNQMSEIFSKIRGVLDRLSQRTNESVGKARHEWEGDAAENAFGYFNQMSTWADSNATNAQLASEATYAQSNAAESAKNSMPEPVETNGLMKDFGSAVKDNPLNPIGAFNQAMETREKADAAHQEAVQVMNTYDQNLYQAASKQPAFSQPPTFSAGAGDKGGIGGGSGVIDIPGGPSDSTSVAGYSGGPSGGPSVPGGGGPGNVSSLPGGGGGTPPGVAPAPMPGRATGQGQLPGTGPAANTPAARMPGPGAGPGGSGFGPMGPVGPMGGSTAGGSTPYSSKLGRPAAAGGFGPTGGGSGSAAGAAKGMGAGAAGGAAGPGGASGAAKPGMGGAAPGAAAAAGGAGARGGAGGGMMGGAGAGRGNQQGGEDEEHQRPSWLVEADPDSLFGTDERTAPPVIGE</sequence>
<evidence type="ECO:0008006" key="4">
    <source>
        <dbReference type="Google" id="ProtNLM"/>
    </source>
</evidence>